<reference evidence="2" key="1">
    <citation type="submission" date="2021-10" db="EMBL/GenBank/DDBJ databases">
        <title>De novo Genome Assembly of Clathrus columnatus (Basidiomycota, Fungi) Using Illumina and Nanopore Sequence Data.</title>
        <authorList>
            <person name="Ogiso-Tanaka E."/>
            <person name="Itagaki H."/>
            <person name="Hosoya T."/>
            <person name="Hosaka K."/>
        </authorList>
    </citation>
    <scope>NUCLEOTIDE SEQUENCE</scope>
    <source>
        <strain evidence="2">MO-923</strain>
    </source>
</reference>
<dbReference type="Proteomes" id="UP001050691">
    <property type="component" value="Unassembled WGS sequence"/>
</dbReference>
<name>A0AAV5AKR9_9AGAM</name>
<feature type="transmembrane region" description="Helical" evidence="1">
    <location>
        <begin position="101"/>
        <end position="123"/>
    </location>
</feature>
<dbReference type="AlphaFoldDB" id="A0AAV5AKR9"/>
<accession>A0AAV5AKR9</accession>
<organism evidence="2 3">
    <name type="scientific">Clathrus columnatus</name>
    <dbReference type="NCBI Taxonomy" id="1419009"/>
    <lineage>
        <taxon>Eukaryota</taxon>
        <taxon>Fungi</taxon>
        <taxon>Dikarya</taxon>
        <taxon>Basidiomycota</taxon>
        <taxon>Agaricomycotina</taxon>
        <taxon>Agaricomycetes</taxon>
        <taxon>Phallomycetidae</taxon>
        <taxon>Phallales</taxon>
        <taxon>Clathraceae</taxon>
        <taxon>Clathrus</taxon>
    </lineage>
</organism>
<evidence type="ECO:0000256" key="1">
    <source>
        <dbReference type="SAM" id="Phobius"/>
    </source>
</evidence>
<keyword evidence="1" id="KW-0812">Transmembrane</keyword>
<evidence type="ECO:0000313" key="2">
    <source>
        <dbReference type="EMBL" id="GJJ14262.1"/>
    </source>
</evidence>
<dbReference type="Pfam" id="PF10067">
    <property type="entry name" value="DUF2306"/>
    <property type="match status" value="1"/>
</dbReference>
<feature type="transmembrane region" description="Helical" evidence="1">
    <location>
        <begin position="70"/>
        <end position="89"/>
    </location>
</feature>
<comment type="caution">
    <text evidence="2">The sequence shown here is derived from an EMBL/GenBank/DDBJ whole genome shotgun (WGS) entry which is preliminary data.</text>
</comment>
<evidence type="ECO:0000313" key="3">
    <source>
        <dbReference type="Proteomes" id="UP001050691"/>
    </source>
</evidence>
<protein>
    <submittedName>
        <fullName evidence="2">Uncharacterized protein</fullName>
    </submittedName>
</protein>
<sequence length="289" mass="32035">MTSTQYGTKTSLSQTEGSVMMGATSGETNNVKPAVANSQKPVSFRKWLGFREKYEFVLSIRNKAPFIHRYIGYTIMTLLTLGNIAIAMISPISMGGNDLSLTLAIIFLIISTSTAMGLAWYNIRKQQIDEHRKWMLRAMFWMGIIVTMRLFMIMVVSTISCIGGYATLWTCAQAQSITGETIEFYNEFPECRLSPKTYIGVPADLKSRLHVGSAIRLTFAMTTWLAISVHTLAVEVYIHLTPKENDRLRLISYHKQLALGLHPAGSAGLTADRLGSTTSCSEPTSKKGT</sequence>
<proteinExistence type="predicted"/>
<keyword evidence="3" id="KW-1185">Reference proteome</keyword>
<dbReference type="InterPro" id="IPR018750">
    <property type="entry name" value="DUF2306_membrane"/>
</dbReference>
<dbReference type="EMBL" id="BPWL01000009">
    <property type="protein sequence ID" value="GJJ14262.1"/>
    <property type="molecule type" value="Genomic_DNA"/>
</dbReference>
<keyword evidence="1" id="KW-1133">Transmembrane helix</keyword>
<keyword evidence="1" id="KW-0472">Membrane</keyword>
<gene>
    <name evidence="2" type="ORF">Clacol_008526</name>
</gene>
<feature type="transmembrane region" description="Helical" evidence="1">
    <location>
        <begin position="135"/>
        <end position="159"/>
    </location>
</feature>